<gene>
    <name evidence="1" type="ORF">HPB47_019711</name>
</gene>
<evidence type="ECO:0000313" key="2">
    <source>
        <dbReference type="Proteomes" id="UP000805193"/>
    </source>
</evidence>
<accession>A0AC60QHE9</accession>
<sequence>MEADTRSFGATASRSLLEPSSGHQKSPHRGKAARGPPPRGEGTRAGSKLVATRGLNPFARRQFLLRYLAAGRAWIVGGGR</sequence>
<proteinExistence type="predicted"/>
<evidence type="ECO:0000313" key="1">
    <source>
        <dbReference type="EMBL" id="KAG0433674.1"/>
    </source>
</evidence>
<keyword evidence="2" id="KW-1185">Reference proteome</keyword>
<protein>
    <submittedName>
        <fullName evidence="1">Uncharacterized protein</fullName>
    </submittedName>
</protein>
<name>A0AC60QHE9_IXOPE</name>
<comment type="caution">
    <text evidence="1">The sequence shown here is derived from an EMBL/GenBank/DDBJ whole genome shotgun (WGS) entry which is preliminary data.</text>
</comment>
<organism evidence="1 2">
    <name type="scientific">Ixodes persulcatus</name>
    <name type="common">Taiga tick</name>
    <dbReference type="NCBI Taxonomy" id="34615"/>
    <lineage>
        <taxon>Eukaryota</taxon>
        <taxon>Metazoa</taxon>
        <taxon>Ecdysozoa</taxon>
        <taxon>Arthropoda</taxon>
        <taxon>Chelicerata</taxon>
        <taxon>Arachnida</taxon>
        <taxon>Acari</taxon>
        <taxon>Parasitiformes</taxon>
        <taxon>Ixodida</taxon>
        <taxon>Ixodoidea</taxon>
        <taxon>Ixodidae</taxon>
        <taxon>Ixodinae</taxon>
        <taxon>Ixodes</taxon>
    </lineage>
</organism>
<dbReference type="Proteomes" id="UP000805193">
    <property type="component" value="Unassembled WGS sequence"/>
</dbReference>
<dbReference type="EMBL" id="JABSTQ010009039">
    <property type="protein sequence ID" value="KAG0433674.1"/>
    <property type="molecule type" value="Genomic_DNA"/>
</dbReference>
<reference evidence="1 2" key="1">
    <citation type="journal article" date="2020" name="Cell">
        <title>Large-Scale Comparative Analyses of Tick Genomes Elucidate Their Genetic Diversity and Vector Capacities.</title>
        <authorList>
            <consortium name="Tick Genome and Microbiome Consortium (TIGMIC)"/>
            <person name="Jia N."/>
            <person name="Wang J."/>
            <person name="Shi W."/>
            <person name="Du L."/>
            <person name="Sun Y."/>
            <person name="Zhan W."/>
            <person name="Jiang J.F."/>
            <person name="Wang Q."/>
            <person name="Zhang B."/>
            <person name="Ji P."/>
            <person name="Bell-Sakyi L."/>
            <person name="Cui X.M."/>
            <person name="Yuan T.T."/>
            <person name="Jiang B.G."/>
            <person name="Yang W.F."/>
            <person name="Lam T.T."/>
            <person name="Chang Q.C."/>
            <person name="Ding S.J."/>
            <person name="Wang X.J."/>
            <person name="Zhu J.G."/>
            <person name="Ruan X.D."/>
            <person name="Zhao L."/>
            <person name="Wei J.T."/>
            <person name="Ye R.Z."/>
            <person name="Que T.C."/>
            <person name="Du C.H."/>
            <person name="Zhou Y.H."/>
            <person name="Cheng J.X."/>
            <person name="Dai P.F."/>
            <person name="Guo W.B."/>
            <person name="Han X.H."/>
            <person name="Huang E.J."/>
            <person name="Li L.F."/>
            <person name="Wei W."/>
            <person name="Gao Y.C."/>
            <person name="Liu J.Z."/>
            <person name="Shao H.Z."/>
            <person name="Wang X."/>
            <person name="Wang C.C."/>
            <person name="Yang T.C."/>
            <person name="Huo Q.B."/>
            <person name="Li W."/>
            <person name="Chen H.Y."/>
            <person name="Chen S.E."/>
            <person name="Zhou L.G."/>
            <person name="Ni X.B."/>
            <person name="Tian J.H."/>
            <person name="Sheng Y."/>
            <person name="Liu T."/>
            <person name="Pan Y.S."/>
            <person name="Xia L.Y."/>
            <person name="Li J."/>
            <person name="Zhao F."/>
            <person name="Cao W.C."/>
        </authorList>
    </citation>
    <scope>NUCLEOTIDE SEQUENCE [LARGE SCALE GENOMIC DNA]</scope>
    <source>
        <strain evidence="1">Iper-2018</strain>
    </source>
</reference>